<proteinExistence type="predicted"/>
<dbReference type="EMBL" id="QANS01000004">
    <property type="protein sequence ID" value="PTU30960.1"/>
    <property type="molecule type" value="Genomic_DNA"/>
</dbReference>
<organism evidence="2 3">
    <name type="scientific">Stenotrophobium rhamnosiphilum</name>
    <dbReference type="NCBI Taxonomy" id="2029166"/>
    <lineage>
        <taxon>Bacteria</taxon>
        <taxon>Pseudomonadati</taxon>
        <taxon>Pseudomonadota</taxon>
        <taxon>Gammaproteobacteria</taxon>
        <taxon>Nevskiales</taxon>
        <taxon>Nevskiaceae</taxon>
        <taxon>Stenotrophobium</taxon>
    </lineage>
</organism>
<keyword evidence="1" id="KW-0472">Membrane</keyword>
<name>A0A2T5MEF0_9GAMM</name>
<keyword evidence="1" id="KW-1133">Transmembrane helix</keyword>
<evidence type="ECO:0000313" key="3">
    <source>
        <dbReference type="Proteomes" id="UP000244248"/>
    </source>
</evidence>
<reference evidence="2 3" key="1">
    <citation type="submission" date="2018-04" db="EMBL/GenBank/DDBJ databases">
        <title>Novel species isolated from glacier.</title>
        <authorList>
            <person name="Liu Q."/>
            <person name="Xin Y.-H."/>
        </authorList>
    </citation>
    <scope>NUCLEOTIDE SEQUENCE [LARGE SCALE GENOMIC DNA]</scope>
    <source>
        <strain evidence="2 3">GT1R17</strain>
    </source>
</reference>
<evidence type="ECO:0000256" key="1">
    <source>
        <dbReference type="SAM" id="Phobius"/>
    </source>
</evidence>
<comment type="caution">
    <text evidence="2">The sequence shown here is derived from an EMBL/GenBank/DDBJ whole genome shotgun (WGS) entry which is preliminary data.</text>
</comment>
<dbReference type="Proteomes" id="UP000244248">
    <property type="component" value="Unassembled WGS sequence"/>
</dbReference>
<protein>
    <submittedName>
        <fullName evidence="2">Uncharacterized protein</fullName>
    </submittedName>
</protein>
<keyword evidence="1" id="KW-0812">Transmembrane</keyword>
<accession>A0A2T5MEF0</accession>
<keyword evidence="3" id="KW-1185">Reference proteome</keyword>
<gene>
    <name evidence="2" type="ORF">CJD38_11680</name>
</gene>
<dbReference type="AlphaFoldDB" id="A0A2T5MEF0"/>
<evidence type="ECO:0000313" key="2">
    <source>
        <dbReference type="EMBL" id="PTU30960.1"/>
    </source>
</evidence>
<sequence length="66" mass="7023">MGGQPLAQRKRCLASGTAEPLGVAAPQVQRATMKGWNIHCFFLSLAQLAPFLAVLVTLVQQFKAAA</sequence>
<feature type="transmembrane region" description="Helical" evidence="1">
    <location>
        <begin position="36"/>
        <end position="59"/>
    </location>
</feature>